<dbReference type="Proteomes" id="UP000473699">
    <property type="component" value="Unassembled WGS sequence"/>
</dbReference>
<feature type="transmembrane region" description="Helical" evidence="10">
    <location>
        <begin position="364"/>
        <end position="385"/>
    </location>
</feature>
<dbReference type="CDD" id="cd13143">
    <property type="entry name" value="MATE_MepA_like"/>
    <property type="match status" value="1"/>
</dbReference>
<dbReference type="InterPro" id="IPR045070">
    <property type="entry name" value="MATE_MepA-like"/>
</dbReference>
<keyword evidence="7 10" id="KW-1133">Transmembrane helix</keyword>
<accession>A0A6L5YAH7</accession>
<dbReference type="NCBIfam" id="TIGR00797">
    <property type="entry name" value="matE"/>
    <property type="match status" value="1"/>
</dbReference>
<feature type="transmembrane region" description="Helical" evidence="10">
    <location>
        <begin position="143"/>
        <end position="160"/>
    </location>
</feature>
<feature type="transmembrane region" description="Helical" evidence="10">
    <location>
        <begin position="61"/>
        <end position="84"/>
    </location>
</feature>
<dbReference type="GO" id="GO:0015297">
    <property type="term" value="F:antiporter activity"/>
    <property type="evidence" value="ECO:0007669"/>
    <property type="project" value="InterPro"/>
</dbReference>
<evidence type="ECO:0000256" key="7">
    <source>
        <dbReference type="ARBA" id="ARBA00022989"/>
    </source>
</evidence>
<comment type="similarity">
    <text evidence="2">Belongs to the multi antimicrobial extrusion (MATE) (TC 2.A.66.1) family. MepA subfamily.</text>
</comment>
<comment type="caution">
    <text evidence="11">The sequence shown here is derived from an EMBL/GenBank/DDBJ whole genome shotgun (WGS) entry which is preliminary data.</text>
</comment>
<evidence type="ECO:0000256" key="6">
    <source>
        <dbReference type="ARBA" id="ARBA00022692"/>
    </source>
</evidence>
<dbReference type="GO" id="GO:0046677">
    <property type="term" value="P:response to antibiotic"/>
    <property type="evidence" value="ECO:0007669"/>
    <property type="project" value="UniProtKB-KW"/>
</dbReference>
<evidence type="ECO:0000313" key="11">
    <source>
        <dbReference type="EMBL" id="MST54487.1"/>
    </source>
</evidence>
<dbReference type="InterPro" id="IPR048279">
    <property type="entry name" value="MdtK-like"/>
</dbReference>
<keyword evidence="5" id="KW-1003">Cell membrane</keyword>
<feature type="transmembrane region" description="Helical" evidence="10">
    <location>
        <begin position="104"/>
        <end position="123"/>
    </location>
</feature>
<keyword evidence="9" id="KW-0046">Antibiotic resistance</keyword>
<evidence type="ECO:0000256" key="1">
    <source>
        <dbReference type="ARBA" id="ARBA00004651"/>
    </source>
</evidence>
<dbReference type="RefSeq" id="WP_154527630.1">
    <property type="nucleotide sequence ID" value="NZ_VUNH01000001.1"/>
</dbReference>
<name>A0A6L5YAH7_9BACT</name>
<dbReference type="InterPro" id="IPR002528">
    <property type="entry name" value="MATE_fam"/>
</dbReference>
<dbReference type="GO" id="GO:0042910">
    <property type="term" value="F:xenobiotic transmembrane transporter activity"/>
    <property type="evidence" value="ECO:0007669"/>
    <property type="project" value="InterPro"/>
</dbReference>
<dbReference type="GO" id="GO:0005886">
    <property type="term" value="C:plasma membrane"/>
    <property type="evidence" value="ECO:0007669"/>
    <property type="project" value="UniProtKB-SubCell"/>
</dbReference>
<feature type="transmembrane region" description="Helical" evidence="10">
    <location>
        <begin position="199"/>
        <end position="223"/>
    </location>
</feature>
<evidence type="ECO:0000256" key="5">
    <source>
        <dbReference type="ARBA" id="ARBA00022475"/>
    </source>
</evidence>
<keyword evidence="12" id="KW-1185">Reference proteome</keyword>
<dbReference type="Pfam" id="PF01554">
    <property type="entry name" value="MatE"/>
    <property type="match status" value="2"/>
</dbReference>
<keyword evidence="6 10" id="KW-0812">Transmembrane</keyword>
<feature type="transmembrane region" description="Helical" evidence="10">
    <location>
        <begin position="172"/>
        <end position="193"/>
    </location>
</feature>
<dbReference type="InterPro" id="IPR051327">
    <property type="entry name" value="MATE_MepA_subfamily"/>
</dbReference>
<sequence length="469" mass="50962">MNNFPDAAQQQFIKMTQSALRPLILSLAFPTICSMLITSFYNMADTFFVARIGTSAAGAVGVVYSLMAIIQAIGFMFGMGAGSIASRRLGERKNDEARTATSSAFFAALAFGLLVTTGGLIWLDPFMRLLGSTETILPFAREYARWILLGAPLMTTSFVMNTNLRSEGKAFFAMLGIVTGGLLNVVLDPLFIFTFKMGIAGAAIATVLSQCVSFSILMSHFVFKRTVLRIGTRYVSRSPAFYGLIARTGMPTLFRQGMASLASIALNTSAAVYGDAALAAMAIVMRVSMFIGSILIGFGQGFQPVAGYNFGARRYDRVVEAYKFCARTGLIVLSCLAAFFFVFAPQVIASFQNADPRVSEIGTFAFRAHCVTLVTLPVTALTDMLFQVTGRYKEASFLSGARRGFFFIPCVYILPRFIGLTGIQISQPVADVLCACFSIPLVRAYLTWMRAQTPAVRTNSTTEKRRSGE</sequence>
<proteinExistence type="inferred from homology"/>
<gene>
    <name evidence="11" type="ORF">FYJ74_00245</name>
</gene>
<feature type="transmembrane region" description="Helical" evidence="10">
    <location>
        <begin position="290"/>
        <end position="312"/>
    </location>
</feature>
<dbReference type="PANTHER" id="PTHR43823">
    <property type="entry name" value="SPORULATION PROTEIN YKVU"/>
    <property type="match status" value="1"/>
</dbReference>
<evidence type="ECO:0000256" key="9">
    <source>
        <dbReference type="ARBA" id="ARBA00023251"/>
    </source>
</evidence>
<evidence type="ECO:0000256" key="3">
    <source>
        <dbReference type="ARBA" id="ARBA00022106"/>
    </source>
</evidence>
<feature type="transmembrane region" description="Helical" evidence="10">
    <location>
        <begin position="20"/>
        <end position="41"/>
    </location>
</feature>
<organism evidence="11 12">
    <name type="scientific">Pyramidobacter porci</name>
    <dbReference type="NCBI Taxonomy" id="2605789"/>
    <lineage>
        <taxon>Bacteria</taxon>
        <taxon>Thermotogati</taxon>
        <taxon>Synergistota</taxon>
        <taxon>Synergistia</taxon>
        <taxon>Synergistales</taxon>
        <taxon>Dethiosulfovibrionaceae</taxon>
        <taxon>Pyramidobacter</taxon>
    </lineage>
</organism>
<evidence type="ECO:0000256" key="8">
    <source>
        <dbReference type="ARBA" id="ARBA00023136"/>
    </source>
</evidence>
<keyword evidence="4" id="KW-0813">Transport</keyword>
<dbReference type="AlphaFoldDB" id="A0A6L5YAH7"/>
<evidence type="ECO:0000256" key="10">
    <source>
        <dbReference type="SAM" id="Phobius"/>
    </source>
</evidence>
<dbReference type="PANTHER" id="PTHR43823:SF3">
    <property type="entry name" value="MULTIDRUG EXPORT PROTEIN MEPA"/>
    <property type="match status" value="1"/>
</dbReference>
<keyword evidence="8 10" id="KW-0472">Membrane</keyword>
<feature type="transmembrane region" description="Helical" evidence="10">
    <location>
        <begin position="324"/>
        <end position="344"/>
    </location>
</feature>
<reference evidence="11 12" key="1">
    <citation type="submission" date="2019-08" db="EMBL/GenBank/DDBJ databases">
        <title>In-depth cultivation of the pig gut microbiome towards novel bacterial diversity and tailored functional studies.</title>
        <authorList>
            <person name="Wylensek D."/>
            <person name="Hitch T.C.A."/>
            <person name="Clavel T."/>
        </authorList>
    </citation>
    <scope>NUCLEOTIDE SEQUENCE [LARGE SCALE GENOMIC DNA]</scope>
    <source>
        <strain evidence="11 12">SM-530-WT-4B</strain>
    </source>
</reference>
<feature type="transmembrane region" description="Helical" evidence="10">
    <location>
        <begin position="264"/>
        <end position="284"/>
    </location>
</feature>
<dbReference type="PIRSF" id="PIRSF006603">
    <property type="entry name" value="DinF"/>
    <property type="match status" value="1"/>
</dbReference>
<comment type="subcellular location">
    <subcellularLocation>
        <location evidence="1">Cell membrane</location>
        <topology evidence="1">Multi-pass membrane protein</topology>
    </subcellularLocation>
</comment>
<evidence type="ECO:0000313" key="12">
    <source>
        <dbReference type="Proteomes" id="UP000473699"/>
    </source>
</evidence>
<evidence type="ECO:0000256" key="4">
    <source>
        <dbReference type="ARBA" id="ARBA00022448"/>
    </source>
</evidence>
<dbReference type="EMBL" id="VUNH01000001">
    <property type="protein sequence ID" value="MST54487.1"/>
    <property type="molecule type" value="Genomic_DNA"/>
</dbReference>
<protein>
    <recommendedName>
        <fullName evidence="3">Multidrug export protein MepA</fullName>
    </recommendedName>
</protein>
<evidence type="ECO:0000256" key="2">
    <source>
        <dbReference type="ARBA" id="ARBA00008417"/>
    </source>
</evidence>